<dbReference type="PANTHER" id="PTHR31661">
    <property type="entry name" value="SIMILAR TO CDNA SEQUENCE BC052040"/>
    <property type="match status" value="1"/>
</dbReference>
<gene>
    <name evidence="7" type="primary">CDIN1</name>
</gene>
<evidence type="ECO:0000313" key="7">
    <source>
        <dbReference type="Ensembl" id="ENSEASP00005035116.1"/>
    </source>
</evidence>
<evidence type="ECO:0000256" key="6">
    <source>
        <dbReference type="SAM" id="MobiDB-lite"/>
    </source>
</evidence>
<reference evidence="7" key="3">
    <citation type="submission" date="2025-09" db="UniProtKB">
        <authorList>
            <consortium name="Ensembl"/>
        </authorList>
    </citation>
    <scope>IDENTIFICATION</scope>
</reference>
<dbReference type="PANTHER" id="PTHR31661:SF1">
    <property type="entry name" value="CDAN1-INTERACTING NUCLEASE 1"/>
    <property type="match status" value="1"/>
</dbReference>
<reference evidence="7 8" key="1">
    <citation type="journal article" date="2020" name="Nat. Commun.">
        <title>Donkey genomes provide new insights into domestication and selection for coat color.</title>
        <authorList>
            <person name="Wang"/>
            <person name="C."/>
            <person name="Li"/>
            <person name="H."/>
            <person name="Guo"/>
            <person name="Y."/>
            <person name="Huang"/>
            <person name="J."/>
            <person name="Sun"/>
            <person name="Y."/>
            <person name="Min"/>
            <person name="J."/>
            <person name="Wang"/>
            <person name="J."/>
            <person name="Fang"/>
            <person name="X."/>
            <person name="Zhao"/>
            <person name="Z."/>
            <person name="Wang"/>
            <person name="S."/>
            <person name="Zhang"/>
            <person name="Y."/>
            <person name="Liu"/>
            <person name="Q."/>
            <person name="Jiang"/>
            <person name="Q."/>
            <person name="Wang"/>
            <person name="X."/>
            <person name="Guo"/>
            <person name="Y."/>
            <person name="Yang"/>
            <person name="C."/>
            <person name="Wang"/>
            <person name="Y."/>
            <person name="Tian"/>
            <person name="F."/>
            <person name="Zhuang"/>
            <person name="G."/>
            <person name="Fan"/>
            <person name="Y."/>
            <person name="Gao"/>
            <person name="Q."/>
            <person name="Li"/>
            <person name="Y."/>
            <person name="Ju"/>
            <person name="Z."/>
            <person name="Li"/>
            <person name="J."/>
            <person name="Li"/>
            <person name="R."/>
            <person name="Hou"/>
            <person name="M."/>
            <person name="Yang"/>
            <person name="G."/>
            <person name="Liu"/>
            <person name="G."/>
            <person name="Liu"/>
            <person name="W."/>
            <person name="Guo"/>
            <person name="J."/>
            <person name="Pan"/>
            <person name="S."/>
            <person name="Fan"/>
            <person name="G."/>
            <person name="Zhang"/>
            <person name="W."/>
            <person name="Zhang"/>
            <person name="R."/>
            <person name="Yu"/>
            <person name="J."/>
            <person name="Zhang"/>
            <person name="X."/>
            <person name="Yin"/>
            <person name="Q."/>
            <person name="Ji"/>
            <person name="C."/>
            <person name="Jin"/>
            <person name="Y."/>
            <person name="Yue"/>
            <person name="G."/>
            <person name="Liu"/>
            <person name="M."/>
            <person name="Xu"/>
            <person name="J."/>
            <person name="Liu"/>
            <person name="S."/>
            <person name="Jordana"/>
            <person name="J."/>
            <person name="Noce"/>
            <person name="A."/>
            <person name="Amills"/>
            <person name="M."/>
            <person name="Wu"/>
            <person name="D.D."/>
            <person name="Li"/>
            <person name="S."/>
            <person name="Zhou"/>
            <person name="X. and Zhong"/>
            <person name="J."/>
        </authorList>
    </citation>
    <scope>NUCLEOTIDE SEQUENCE [LARGE SCALE GENOMIC DNA]</scope>
</reference>
<name>A0A9L0I651_EQUAS</name>
<dbReference type="Ensembl" id="ENSEAST00005079225.1">
    <property type="protein sequence ID" value="ENSEASP00005035116.1"/>
    <property type="gene ID" value="ENSEASG00005016733.2"/>
</dbReference>
<feature type="region of interest" description="Disordered" evidence="6">
    <location>
        <begin position="120"/>
        <end position="167"/>
    </location>
</feature>
<reference evidence="7" key="2">
    <citation type="submission" date="2025-08" db="UniProtKB">
        <authorList>
            <consortium name="Ensembl"/>
        </authorList>
    </citation>
    <scope>IDENTIFICATION</scope>
</reference>
<sequence length="475" mass="53037">MCFLCRPVSVWSCAKTGAFGSVWKRIHIARPGCGFPGPGLRIAGHPYSLTPGLCARTHWLELQEHPRLMSGGRWQDTCRLRFRRHLCSYFLVGCPYLTWRLVAFGRAHCGCSETRGRAIRSTAASPPPSCRGSPSWAAGGAGGKGASQGRRGRSAVPLGAHPSSPNTKAARAQGVFFLSPPPPSPWPNMILTKAQYDEIAQCLVSVPPTRQSLRKLKQRFPSQSQATLLSIFSQEYQKHIKRTHAKHHTSEAIESYYQRYLNGVGKNGAAPVLLELANEVDYAPSLMARIILERFLQEHEETPPSKSVINSMLRDPSQIPDGVLANQVYQCVVNDCCYGPLVDCIKHAIGHEHEVLLRDLLLEKNLSFLDEDQLRAKGYDKTPDFILQVPVVMLCPLAVEGHIIHWIESKASFGDECSHHAYLHDQFWSYWNRFGPGLVIYWYGFIQELDCNRDRGILLKACFPTDIVTLCHGVA</sequence>
<dbReference type="AlphaFoldDB" id="A0A9L0I651"/>
<dbReference type="InterPro" id="IPR029404">
    <property type="entry name" value="CDIN1"/>
</dbReference>
<accession>A0A9L0I651</accession>
<comment type="subcellular location">
    <subcellularLocation>
        <location evidence="2">Cytoplasm</location>
    </subcellularLocation>
    <subcellularLocation>
        <location evidence="1">Nucleus</location>
    </subcellularLocation>
</comment>
<keyword evidence="4" id="KW-0539">Nucleus</keyword>
<keyword evidence="3" id="KW-0963">Cytoplasm</keyword>
<organism evidence="7 8">
    <name type="scientific">Equus asinus</name>
    <name type="common">Donkey</name>
    <name type="synonym">Equus africanus asinus</name>
    <dbReference type="NCBI Taxonomy" id="9793"/>
    <lineage>
        <taxon>Eukaryota</taxon>
        <taxon>Metazoa</taxon>
        <taxon>Chordata</taxon>
        <taxon>Craniata</taxon>
        <taxon>Vertebrata</taxon>
        <taxon>Euteleostomi</taxon>
        <taxon>Mammalia</taxon>
        <taxon>Eutheria</taxon>
        <taxon>Laurasiatheria</taxon>
        <taxon>Perissodactyla</taxon>
        <taxon>Equidae</taxon>
        <taxon>Equus</taxon>
    </lineage>
</organism>
<evidence type="ECO:0000256" key="3">
    <source>
        <dbReference type="ARBA" id="ARBA00022490"/>
    </source>
</evidence>
<proteinExistence type="predicted"/>
<evidence type="ECO:0000313" key="8">
    <source>
        <dbReference type="Proteomes" id="UP000694387"/>
    </source>
</evidence>
<protein>
    <recommendedName>
        <fullName evidence="5">CDAN1-interacting nuclease 1</fullName>
    </recommendedName>
</protein>
<evidence type="ECO:0000256" key="5">
    <source>
        <dbReference type="ARBA" id="ARBA00023480"/>
    </source>
</evidence>
<evidence type="ECO:0000256" key="4">
    <source>
        <dbReference type="ARBA" id="ARBA00023242"/>
    </source>
</evidence>
<dbReference type="GO" id="GO:0030218">
    <property type="term" value="P:erythrocyte differentiation"/>
    <property type="evidence" value="ECO:0007669"/>
    <property type="project" value="TreeGrafter"/>
</dbReference>
<evidence type="ECO:0000256" key="1">
    <source>
        <dbReference type="ARBA" id="ARBA00004123"/>
    </source>
</evidence>
<evidence type="ECO:0000256" key="2">
    <source>
        <dbReference type="ARBA" id="ARBA00004496"/>
    </source>
</evidence>
<dbReference type="GO" id="GO:0005634">
    <property type="term" value="C:nucleus"/>
    <property type="evidence" value="ECO:0007669"/>
    <property type="project" value="UniProtKB-SubCell"/>
</dbReference>
<dbReference type="GeneTree" id="ENSGT00390000018465"/>
<dbReference type="Pfam" id="PF14811">
    <property type="entry name" value="TPD"/>
    <property type="match status" value="1"/>
</dbReference>
<dbReference type="GO" id="GO:0005737">
    <property type="term" value="C:cytoplasm"/>
    <property type="evidence" value="ECO:0007669"/>
    <property type="project" value="UniProtKB-SubCell"/>
</dbReference>
<dbReference type="Proteomes" id="UP000694387">
    <property type="component" value="Chromosome 2"/>
</dbReference>
<keyword evidence="8" id="KW-1185">Reference proteome</keyword>